<evidence type="ECO:0000256" key="5">
    <source>
        <dbReference type="ARBA" id="ARBA00022821"/>
    </source>
</evidence>
<dbReference type="SUPFAM" id="SSF52058">
    <property type="entry name" value="L domain-like"/>
    <property type="match status" value="2"/>
</dbReference>
<evidence type="ECO:0000313" key="9">
    <source>
        <dbReference type="EMBL" id="KAB2602577.1"/>
    </source>
</evidence>
<comment type="catalytic activity">
    <reaction evidence="7">
        <text>NAD(+) + H2O = ADP-D-ribose + nicotinamide + H(+)</text>
        <dbReference type="Rhea" id="RHEA:16301"/>
        <dbReference type="ChEBI" id="CHEBI:15377"/>
        <dbReference type="ChEBI" id="CHEBI:15378"/>
        <dbReference type="ChEBI" id="CHEBI:17154"/>
        <dbReference type="ChEBI" id="CHEBI:57540"/>
        <dbReference type="ChEBI" id="CHEBI:57967"/>
        <dbReference type="EC" id="3.2.2.6"/>
    </reaction>
    <physiologicalReaction direction="left-to-right" evidence="7">
        <dbReference type="Rhea" id="RHEA:16302"/>
    </physiologicalReaction>
</comment>
<dbReference type="Pfam" id="PF01582">
    <property type="entry name" value="TIR"/>
    <property type="match status" value="1"/>
</dbReference>
<dbReference type="Gene3D" id="1.10.8.430">
    <property type="entry name" value="Helical domain of apoptotic protease-activating factors"/>
    <property type="match status" value="1"/>
</dbReference>
<organism evidence="9 10">
    <name type="scientific">Pyrus ussuriensis x Pyrus communis</name>
    <dbReference type="NCBI Taxonomy" id="2448454"/>
    <lineage>
        <taxon>Eukaryota</taxon>
        <taxon>Viridiplantae</taxon>
        <taxon>Streptophyta</taxon>
        <taxon>Embryophyta</taxon>
        <taxon>Tracheophyta</taxon>
        <taxon>Spermatophyta</taxon>
        <taxon>Magnoliopsida</taxon>
        <taxon>eudicotyledons</taxon>
        <taxon>Gunneridae</taxon>
        <taxon>Pentapetalae</taxon>
        <taxon>rosids</taxon>
        <taxon>fabids</taxon>
        <taxon>Rosales</taxon>
        <taxon>Rosaceae</taxon>
        <taxon>Amygdaloideae</taxon>
        <taxon>Maleae</taxon>
        <taxon>Pyrus</taxon>
    </lineage>
</organism>
<feature type="domain" description="TIR" evidence="8">
    <location>
        <begin position="17"/>
        <end position="184"/>
    </location>
</feature>
<keyword evidence="10" id="KW-1185">Reference proteome</keyword>
<dbReference type="InterPro" id="IPR044974">
    <property type="entry name" value="Disease_R_plants"/>
</dbReference>
<dbReference type="GO" id="GO:0006952">
    <property type="term" value="P:defense response"/>
    <property type="evidence" value="ECO:0007669"/>
    <property type="project" value="UniProtKB-KW"/>
</dbReference>
<evidence type="ECO:0000256" key="7">
    <source>
        <dbReference type="ARBA" id="ARBA00047304"/>
    </source>
</evidence>
<reference evidence="9 10" key="1">
    <citation type="submission" date="2019-09" db="EMBL/GenBank/DDBJ databases">
        <authorList>
            <person name="Ou C."/>
        </authorList>
    </citation>
    <scope>NUCLEOTIDE SEQUENCE [LARGE SCALE GENOMIC DNA]</scope>
    <source>
        <strain evidence="9">S2</strain>
        <tissue evidence="9">Leaf</tissue>
    </source>
</reference>
<proteinExistence type="predicted"/>
<dbReference type="InterPro" id="IPR027417">
    <property type="entry name" value="P-loop_NTPase"/>
</dbReference>
<dbReference type="EC" id="3.2.2.6" evidence="1"/>
<keyword evidence="2" id="KW-0433">Leucine-rich repeat</keyword>
<dbReference type="Pfam" id="PF23286">
    <property type="entry name" value="LRR_13"/>
    <property type="match status" value="1"/>
</dbReference>
<dbReference type="SUPFAM" id="SSF46785">
    <property type="entry name" value="Winged helix' DNA-binding domain"/>
    <property type="match status" value="1"/>
</dbReference>
<evidence type="ECO:0000256" key="4">
    <source>
        <dbReference type="ARBA" id="ARBA00022801"/>
    </source>
</evidence>
<evidence type="ECO:0000256" key="1">
    <source>
        <dbReference type="ARBA" id="ARBA00011982"/>
    </source>
</evidence>
<evidence type="ECO:0000259" key="8">
    <source>
        <dbReference type="PROSITE" id="PS50104"/>
    </source>
</evidence>
<name>A0A5N5FI30_9ROSA</name>
<dbReference type="GO" id="GO:0043531">
    <property type="term" value="F:ADP binding"/>
    <property type="evidence" value="ECO:0007669"/>
    <property type="project" value="InterPro"/>
</dbReference>
<dbReference type="Gene3D" id="3.40.50.300">
    <property type="entry name" value="P-loop containing nucleotide triphosphate hydrolases"/>
    <property type="match status" value="1"/>
</dbReference>
<dbReference type="InterPro" id="IPR058192">
    <property type="entry name" value="WHD_ROQ1-like"/>
</dbReference>
<dbReference type="InterPro" id="IPR000157">
    <property type="entry name" value="TIR_dom"/>
</dbReference>
<dbReference type="EMBL" id="SMOL01000695">
    <property type="protein sequence ID" value="KAB2602577.1"/>
    <property type="molecule type" value="Genomic_DNA"/>
</dbReference>
<dbReference type="FunFam" id="3.40.50.10140:FF:000007">
    <property type="entry name" value="Disease resistance protein (TIR-NBS-LRR class)"/>
    <property type="match status" value="1"/>
</dbReference>
<dbReference type="InterPro" id="IPR002182">
    <property type="entry name" value="NB-ARC"/>
</dbReference>
<dbReference type="SUPFAM" id="SSF52200">
    <property type="entry name" value="Toll/Interleukin receptor TIR domain"/>
    <property type="match status" value="1"/>
</dbReference>
<comment type="caution">
    <text evidence="9">The sequence shown here is derived from an EMBL/GenBank/DDBJ whole genome shotgun (WGS) entry which is preliminary data.</text>
</comment>
<keyword evidence="4" id="KW-0378">Hydrolase</keyword>
<evidence type="ECO:0000313" key="10">
    <source>
        <dbReference type="Proteomes" id="UP000327157"/>
    </source>
</evidence>
<dbReference type="PANTHER" id="PTHR11017">
    <property type="entry name" value="LEUCINE-RICH REPEAT-CONTAINING PROTEIN"/>
    <property type="match status" value="1"/>
</dbReference>
<dbReference type="InterPro" id="IPR032675">
    <property type="entry name" value="LRR_dom_sf"/>
</dbReference>
<keyword evidence="5" id="KW-0611">Plant defense</keyword>
<evidence type="ECO:0000256" key="2">
    <source>
        <dbReference type="ARBA" id="ARBA00022614"/>
    </source>
</evidence>
<dbReference type="InterPro" id="IPR035897">
    <property type="entry name" value="Toll_tir_struct_dom_sf"/>
</dbReference>
<dbReference type="Gene3D" id="3.80.10.10">
    <property type="entry name" value="Ribonuclease Inhibitor"/>
    <property type="match status" value="3"/>
</dbReference>
<dbReference type="InterPro" id="IPR045344">
    <property type="entry name" value="C-JID"/>
</dbReference>
<dbReference type="PRINTS" id="PR00364">
    <property type="entry name" value="DISEASERSIST"/>
</dbReference>
<accession>A0A5N5FI30</accession>
<sequence>MNKMADSSSDSDVACQEKYDVFLSFRGVDTRDTFTSHLYAALVRKKIETYIDYKLESGDKIAPKLLEAIEKSKLSVVIFSKNYASSTWCLEELAHILECKDTYGQIVVPIFYGIDPSHVRKQQGSYGDAFAQLEQRFKDSMDKVLKWRAALTVAADISGFDASNKTGTDAGFVEKVAQDVLSKLNRKSSSNLKGLVGIEIQIEQIESLLCIDSPNVCTVGIWGMGGIGKTTLAEAVFHRLTSKFEASCFLPNVREESERHGLKHLRNVLLREILNEKDLNIDTPSIGRSFVRERLSRTTVLIVLDDVNDSSQLELLVGDDIRFGRGSRIIITTRDRRLLKKMADADKIFKVEGLSCDEALQLFHLHAFKNDSMGSYYAELSRMVVDYAGGIPLALIILGSLFLHCESKQDWEDQLNELKKFPNRKIQNVLRLSYDGLEKNAKEIFLDIACFYKGMDICLAKEMLDIRGFFAGGIKVLIDKSLISISEMNCLEMHDLLQEMGLEMVREQCIEEPGKRSRLFIEEDVSHVLKNNTGTAMVECIFFNMSKIKELHLNPAAFKKMYNLRVLEIYNSSSLDNKCSKLYLPEGLQSLPDTLSYLHWEGYPLKYFPSNFSPQNLVNIQMAHSQVEQLWSKGQKLANLKVINFSFSKRLTEIPDLSLSRKIEHINLGCCKSLVEIPSYFQYLDKLSFLGLRGCSNLKYLPELPISIKTLYLSETAIKELPSSVWSNENLSHLDIEFCKDLENLPSCSCKLKFPFRFSIEGCSSLCKVSELPRDIQELFLNGTAIETLPSSIECLFGLTEIGLKDCKSLVSLPTSICKLKCLEGLDLTGCSKFECFPEILEPMEHLKFLSLKGTAVKELPSSIEYLSRLLIIDLKNCQRLVSLPKSICKLKSLWKLNLKECCRFSYFPEILEPMERLEFLSLRRTAVKELPSSIENLIGLETLDLRLCKKLEFVPSSIYNLNCLRTLSFDGCSKLKKLPSSSFGLNDLEEATLSYSGILEIPDRLVCLTSLRGLDLRGTMVKWIPASIKQASRLSCLLLNNCKSLQSLPELPGVRWLEAHGCTSLEKVSSLRTQLVQGCDDYEHGVYGRIPDKLIFSGCLKLDENAWNSIMDDAHLRIMQMTASHNVESSDGNSLVTIVCPGNEIPNQFGAQNEGSSINISLPPNCFGSDFLGFVFSLLVEFDNYNVEQGLEFGCKSTLKGNCGKSHEYSCRLCDRLWGETQGEESNGYNFNSDHVFVWYNTFDLVGGAQCSTALHNGVTEASVEFYPIDHHDIPLNSCTVKIKRCGVRLLYADDTK</sequence>
<dbReference type="InterPro" id="IPR042197">
    <property type="entry name" value="Apaf_helical"/>
</dbReference>
<dbReference type="Gene3D" id="3.40.50.10140">
    <property type="entry name" value="Toll/interleukin-1 receptor homology (TIR) domain"/>
    <property type="match status" value="1"/>
</dbReference>
<dbReference type="GO" id="GO:0007165">
    <property type="term" value="P:signal transduction"/>
    <property type="evidence" value="ECO:0007669"/>
    <property type="project" value="InterPro"/>
</dbReference>
<dbReference type="InterPro" id="IPR036390">
    <property type="entry name" value="WH_DNA-bd_sf"/>
</dbReference>
<dbReference type="PANTHER" id="PTHR11017:SF574">
    <property type="entry name" value="ADP-RIBOSYL CYCLASE_CYCLIC ADP-RIBOSE HYDROLASE"/>
    <property type="match status" value="1"/>
</dbReference>
<dbReference type="Pfam" id="PF23282">
    <property type="entry name" value="WHD_ROQ1"/>
    <property type="match status" value="1"/>
</dbReference>
<dbReference type="SMART" id="SM00255">
    <property type="entry name" value="TIR"/>
    <property type="match status" value="1"/>
</dbReference>
<dbReference type="PROSITE" id="PS50104">
    <property type="entry name" value="TIR"/>
    <property type="match status" value="1"/>
</dbReference>
<keyword evidence="6" id="KW-0520">NAD</keyword>
<evidence type="ECO:0000256" key="6">
    <source>
        <dbReference type="ARBA" id="ARBA00023027"/>
    </source>
</evidence>
<protein>
    <recommendedName>
        <fullName evidence="1">ADP-ribosyl cyclase/cyclic ADP-ribose hydrolase</fullName>
        <ecNumber evidence="1">3.2.2.6</ecNumber>
    </recommendedName>
</protein>
<dbReference type="SUPFAM" id="SSF52540">
    <property type="entry name" value="P-loop containing nucleoside triphosphate hydrolases"/>
    <property type="match status" value="1"/>
</dbReference>
<dbReference type="Proteomes" id="UP000327157">
    <property type="component" value="Chromosome 10"/>
</dbReference>
<dbReference type="GO" id="GO:0061809">
    <property type="term" value="F:NAD+ nucleosidase activity, cyclic ADP-ribose generating"/>
    <property type="evidence" value="ECO:0007669"/>
    <property type="project" value="UniProtKB-EC"/>
</dbReference>
<dbReference type="InterPro" id="IPR058546">
    <property type="entry name" value="RPS4B/Roq1-like_LRR"/>
</dbReference>
<dbReference type="Pfam" id="PF20160">
    <property type="entry name" value="C-JID"/>
    <property type="match status" value="1"/>
</dbReference>
<reference evidence="9 10" key="3">
    <citation type="submission" date="2019-11" db="EMBL/GenBank/DDBJ databases">
        <title>A de novo genome assembly of a pear dwarfing rootstock.</title>
        <authorList>
            <person name="Wang F."/>
            <person name="Wang J."/>
            <person name="Li S."/>
            <person name="Zhang Y."/>
            <person name="Fang M."/>
            <person name="Ma L."/>
            <person name="Zhao Y."/>
            <person name="Jiang S."/>
        </authorList>
    </citation>
    <scope>NUCLEOTIDE SEQUENCE [LARGE SCALE GENOMIC DNA]</scope>
    <source>
        <strain evidence="9">S2</strain>
        <tissue evidence="9">Leaf</tissue>
    </source>
</reference>
<keyword evidence="3" id="KW-0677">Repeat</keyword>
<reference evidence="10" key="2">
    <citation type="submission" date="2019-10" db="EMBL/GenBank/DDBJ databases">
        <title>A de novo genome assembly of a pear dwarfing rootstock.</title>
        <authorList>
            <person name="Wang F."/>
            <person name="Wang J."/>
            <person name="Li S."/>
            <person name="Zhang Y."/>
            <person name="Fang M."/>
            <person name="Ma L."/>
            <person name="Zhao Y."/>
            <person name="Jiang S."/>
        </authorList>
    </citation>
    <scope>NUCLEOTIDE SEQUENCE [LARGE SCALE GENOMIC DNA]</scope>
</reference>
<evidence type="ECO:0000256" key="3">
    <source>
        <dbReference type="ARBA" id="ARBA00022737"/>
    </source>
</evidence>
<dbReference type="Pfam" id="PF00931">
    <property type="entry name" value="NB-ARC"/>
    <property type="match status" value="1"/>
</dbReference>
<gene>
    <name evidence="9" type="ORF">D8674_003582</name>
</gene>
<dbReference type="OrthoDB" id="1936883at2759"/>